<accession>A0A914DIX9</accession>
<name>A0A914DIX9_9BILA</name>
<organism evidence="1 2">
    <name type="scientific">Acrobeloides nanus</name>
    <dbReference type="NCBI Taxonomy" id="290746"/>
    <lineage>
        <taxon>Eukaryota</taxon>
        <taxon>Metazoa</taxon>
        <taxon>Ecdysozoa</taxon>
        <taxon>Nematoda</taxon>
        <taxon>Chromadorea</taxon>
        <taxon>Rhabditida</taxon>
        <taxon>Tylenchina</taxon>
        <taxon>Cephalobomorpha</taxon>
        <taxon>Cephaloboidea</taxon>
        <taxon>Cephalobidae</taxon>
        <taxon>Acrobeloides</taxon>
    </lineage>
</organism>
<protein>
    <submittedName>
        <fullName evidence="2">Uncharacterized protein</fullName>
    </submittedName>
</protein>
<dbReference type="Proteomes" id="UP000887540">
    <property type="component" value="Unplaced"/>
</dbReference>
<evidence type="ECO:0000313" key="2">
    <source>
        <dbReference type="WBParaSite" id="ACRNAN_scaffold25994.g32108.t1"/>
    </source>
</evidence>
<dbReference type="WBParaSite" id="ACRNAN_scaffold25994.g32108.t1">
    <property type="protein sequence ID" value="ACRNAN_scaffold25994.g32108.t1"/>
    <property type="gene ID" value="ACRNAN_scaffold25994.g32108"/>
</dbReference>
<reference evidence="2" key="1">
    <citation type="submission" date="2022-11" db="UniProtKB">
        <authorList>
            <consortium name="WormBaseParasite"/>
        </authorList>
    </citation>
    <scope>IDENTIFICATION</scope>
</reference>
<dbReference type="AlphaFoldDB" id="A0A914DIX9"/>
<keyword evidence="1" id="KW-1185">Reference proteome</keyword>
<proteinExistence type="predicted"/>
<evidence type="ECO:0000313" key="1">
    <source>
        <dbReference type="Proteomes" id="UP000887540"/>
    </source>
</evidence>
<sequence>MGEQAIVNHIKTDRHQTLLKQYKANRSLIGFVKIPDIDELEDAALAEAVWAFHV</sequence>